<dbReference type="RefSeq" id="WP_146820595.1">
    <property type="nucleotide sequence ID" value="NZ_CP029077.1"/>
</dbReference>
<dbReference type="Gene3D" id="1.10.150.20">
    <property type="entry name" value="5' to 3' exonuclease, C-terminal subdomain"/>
    <property type="match status" value="2"/>
</dbReference>
<dbReference type="HAMAP" id="MF_01588">
    <property type="entry name" value="DNA_ligase_A"/>
    <property type="match status" value="1"/>
</dbReference>
<dbReference type="GO" id="GO:0006281">
    <property type="term" value="P:DNA repair"/>
    <property type="evidence" value="ECO:0007669"/>
    <property type="project" value="UniProtKB-KW"/>
</dbReference>
<dbReference type="InterPro" id="IPR013839">
    <property type="entry name" value="DNAligase_adenylation"/>
</dbReference>
<dbReference type="EMBL" id="CP029077">
    <property type="protein sequence ID" value="QED23316.1"/>
    <property type="molecule type" value="Genomic_DNA"/>
</dbReference>
<feature type="binding site" evidence="12">
    <location>
        <position position="134"/>
    </location>
    <ligand>
        <name>NAD(+)</name>
        <dbReference type="ChEBI" id="CHEBI:57540"/>
    </ligand>
</feature>
<evidence type="ECO:0000256" key="12">
    <source>
        <dbReference type="HAMAP-Rule" id="MF_01588"/>
    </source>
</evidence>
<evidence type="ECO:0000256" key="1">
    <source>
        <dbReference type="ARBA" id="ARBA00004067"/>
    </source>
</evidence>
<dbReference type="InterPro" id="IPR013840">
    <property type="entry name" value="DNAligase_N"/>
</dbReference>
<comment type="function">
    <text evidence="1 12">DNA ligase that catalyzes the formation of phosphodiester linkages between 5'-phosphoryl and 3'-hydroxyl groups in double-stranded DNA using NAD as a coenzyme and as the energy source for the reaction. It is essential for DNA replication and repair of damaged DNA.</text>
</comment>
<feature type="binding site" evidence="12">
    <location>
        <position position="310"/>
    </location>
    <ligand>
        <name>NAD(+)</name>
        <dbReference type="ChEBI" id="CHEBI:57540"/>
    </ligand>
</feature>
<dbReference type="Gene3D" id="3.40.50.10190">
    <property type="entry name" value="BRCT domain"/>
    <property type="match status" value="1"/>
</dbReference>
<dbReference type="InterPro" id="IPR018239">
    <property type="entry name" value="DNA_ligase_AS"/>
</dbReference>
<evidence type="ECO:0000256" key="7">
    <source>
        <dbReference type="ARBA" id="ARBA00022842"/>
    </source>
</evidence>
<dbReference type="PANTHER" id="PTHR23389">
    <property type="entry name" value="CHROMOSOME TRANSMISSION FIDELITY FACTOR 18"/>
    <property type="match status" value="1"/>
</dbReference>
<keyword evidence="8 12" id="KW-0520">NAD</keyword>
<feature type="binding site" evidence="12">
    <location>
        <position position="424"/>
    </location>
    <ligand>
        <name>Zn(2+)</name>
        <dbReference type="ChEBI" id="CHEBI:29105"/>
    </ligand>
</feature>
<protein>
    <recommendedName>
        <fullName evidence="12">DNA ligase</fullName>
        <ecNumber evidence="12">6.5.1.2</ecNumber>
    </recommendedName>
    <alternativeName>
        <fullName evidence="12">Polydeoxyribonucleotide synthase [NAD(+)]</fullName>
    </alternativeName>
</protein>
<keyword evidence="4 12" id="KW-0479">Metal-binding</keyword>
<dbReference type="PANTHER" id="PTHR23389:SF9">
    <property type="entry name" value="DNA LIGASE"/>
    <property type="match status" value="1"/>
</dbReference>
<evidence type="ECO:0000256" key="2">
    <source>
        <dbReference type="ARBA" id="ARBA00022598"/>
    </source>
</evidence>
<dbReference type="Pfam" id="PF03120">
    <property type="entry name" value="OB_DNA_ligase"/>
    <property type="match status" value="1"/>
</dbReference>
<dbReference type="InterPro" id="IPR041663">
    <property type="entry name" value="DisA/LigA_HHH"/>
</dbReference>
<evidence type="ECO:0000256" key="4">
    <source>
        <dbReference type="ARBA" id="ARBA00022723"/>
    </source>
</evidence>
<evidence type="ECO:0000256" key="8">
    <source>
        <dbReference type="ARBA" id="ARBA00023027"/>
    </source>
</evidence>
<dbReference type="EC" id="6.5.1.2" evidence="12"/>
<feature type="binding site" evidence="12">
    <location>
        <position position="401"/>
    </location>
    <ligand>
        <name>Zn(2+)</name>
        <dbReference type="ChEBI" id="CHEBI:29105"/>
    </ligand>
</feature>
<dbReference type="CDD" id="cd17748">
    <property type="entry name" value="BRCT_DNA_ligase_like"/>
    <property type="match status" value="1"/>
</dbReference>
<proteinExistence type="inferred from homology"/>
<feature type="binding site" evidence="12">
    <location>
        <begin position="79"/>
        <end position="80"/>
    </location>
    <ligand>
        <name>NAD(+)</name>
        <dbReference type="ChEBI" id="CHEBI:57540"/>
    </ligand>
</feature>
<gene>
    <name evidence="12" type="primary">ligA</name>
    <name evidence="14" type="ORF">Deia_00520</name>
</gene>
<feature type="active site" description="N6-AMP-lysine intermediate" evidence="12">
    <location>
        <position position="113"/>
    </location>
</feature>
<feature type="domain" description="BRCT" evidence="13">
    <location>
        <begin position="588"/>
        <end position="667"/>
    </location>
</feature>
<evidence type="ECO:0000256" key="5">
    <source>
        <dbReference type="ARBA" id="ARBA00022763"/>
    </source>
</evidence>
<dbReference type="Pfam" id="PF01653">
    <property type="entry name" value="DNA_ligase_aden"/>
    <property type="match status" value="1"/>
</dbReference>
<keyword evidence="5 12" id="KW-0227">DNA damage</keyword>
<comment type="catalytic activity">
    <reaction evidence="11 12">
        <text>NAD(+) + (deoxyribonucleotide)n-3'-hydroxyl + 5'-phospho-(deoxyribonucleotide)m = (deoxyribonucleotide)n+m + AMP + beta-nicotinamide D-nucleotide.</text>
        <dbReference type="EC" id="6.5.1.2"/>
    </reaction>
</comment>
<evidence type="ECO:0000256" key="10">
    <source>
        <dbReference type="ARBA" id="ARBA00023211"/>
    </source>
</evidence>
<keyword evidence="7 12" id="KW-0460">Magnesium</keyword>
<dbReference type="NCBIfam" id="TIGR00575">
    <property type="entry name" value="dnlj"/>
    <property type="match status" value="1"/>
</dbReference>
<dbReference type="OrthoDB" id="9759736at2"/>
<dbReference type="GO" id="GO:0005829">
    <property type="term" value="C:cytosol"/>
    <property type="evidence" value="ECO:0007669"/>
    <property type="project" value="TreeGrafter"/>
</dbReference>
<organism evidence="14 15">
    <name type="scientific">Candidatus Deianiraea vastatrix</name>
    <dbReference type="NCBI Taxonomy" id="2163644"/>
    <lineage>
        <taxon>Bacteria</taxon>
        <taxon>Pseudomonadati</taxon>
        <taxon>Pseudomonadota</taxon>
        <taxon>Alphaproteobacteria</taxon>
        <taxon>Rickettsiales</taxon>
        <taxon>Candidatus Deianiraeaceae</taxon>
        <taxon>Candidatus Deianiraea</taxon>
    </lineage>
</organism>
<dbReference type="InterPro" id="IPR004150">
    <property type="entry name" value="NAD_DNA_ligase_OB"/>
</dbReference>
<feature type="binding site" evidence="12">
    <location>
        <position position="419"/>
    </location>
    <ligand>
        <name>Zn(2+)</name>
        <dbReference type="ChEBI" id="CHEBI:29105"/>
    </ligand>
</feature>
<evidence type="ECO:0000256" key="3">
    <source>
        <dbReference type="ARBA" id="ARBA00022705"/>
    </source>
</evidence>
<dbReference type="SMART" id="SM00532">
    <property type="entry name" value="LIGANc"/>
    <property type="match status" value="1"/>
</dbReference>
<dbReference type="InterPro" id="IPR001679">
    <property type="entry name" value="DNA_ligase"/>
</dbReference>
<evidence type="ECO:0000256" key="6">
    <source>
        <dbReference type="ARBA" id="ARBA00022833"/>
    </source>
</evidence>
<evidence type="ECO:0000256" key="9">
    <source>
        <dbReference type="ARBA" id="ARBA00023204"/>
    </source>
</evidence>
<dbReference type="PROSITE" id="PS01055">
    <property type="entry name" value="DNA_LIGASE_N1"/>
    <property type="match status" value="1"/>
</dbReference>
<dbReference type="InterPro" id="IPR010994">
    <property type="entry name" value="RuvA_2-like"/>
</dbReference>
<evidence type="ECO:0000313" key="15">
    <source>
        <dbReference type="Proteomes" id="UP000321934"/>
    </source>
</evidence>
<keyword evidence="15" id="KW-1185">Reference proteome</keyword>
<dbReference type="GO" id="GO:0046872">
    <property type="term" value="F:metal ion binding"/>
    <property type="evidence" value="ECO:0007669"/>
    <property type="project" value="UniProtKB-KW"/>
</dbReference>
<dbReference type="AlphaFoldDB" id="A0A5B8XEB9"/>
<name>A0A5B8XEB9_9RICK</name>
<dbReference type="PIRSF" id="PIRSF001604">
    <property type="entry name" value="LigA"/>
    <property type="match status" value="1"/>
</dbReference>
<dbReference type="Gene3D" id="3.30.470.30">
    <property type="entry name" value="DNA ligase/mRNA capping enzyme"/>
    <property type="match status" value="1"/>
</dbReference>
<dbReference type="NCBIfam" id="NF005932">
    <property type="entry name" value="PRK07956.1"/>
    <property type="match status" value="1"/>
</dbReference>
<evidence type="ECO:0000256" key="11">
    <source>
        <dbReference type="ARBA" id="ARBA00034005"/>
    </source>
</evidence>
<dbReference type="InterPro" id="IPR012340">
    <property type="entry name" value="NA-bd_OB-fold"/>
</dbReference>
<keyword evidence="10 12" id="KW-0464">Manganese</keyword>
<accession>A0A5B8XEB9</accession>
<evidence type="ECO:0000259" key="13">
    <source>
        <dbReference type="PROSITE" id="PS50172"/>
    </source>
</evidence>
<dbReference type="CDD" id="cd00114">
    <property type="entry name" value="LIGANc"/>
    <property type="match status" value="1"/>
</dbReference>
<dbReference type="SMART" id="SM00292">
    <property type="entry name" value="BRCT"/>
    <property type="match status" value="1"/>
</dbReference>
<dbReference type="SUPFAM" id="SSF56091">
    <property type="entry name" value="DNA ligase/mRNA capping enzyme, catalytic domain"/>
    <property type="match status" value="1"/>
</dbReference>
<dbReference type="Pfam" id="PF12826">
    <property type="entry name" value="HHH_2"/>
    <property type="match status" value="1"/>
</dbReference>
<evidence type="ECO:0000313" key="14">
    <source>
        <dbReference type="EMBL" id="QED23316.1"/>
    </source>
</evidence>
<dbReference type="Gene3D" id="2.40.50.140">
    <property type="entry name" value="Nucleic acid-binding proteins"/>
    <property type="match status" value="1"/>
</dbReference>
<dbReference type="SUPFAM" id="SSF52113">
    <property type="entry name" value="BRCT domain"/>
    <property type="match status" value="1"/>
</dbReference>
<dbReference type="InterPro" id="IPR001357">
    <property type="entry name" value="BRCT_dom"/>
</dbReference>
<keyword evidence="2 12" id="KW-0436">Ligase</keyword>
<dbReference type="InterPro" id="IPR036420">
    <property type="entry name" value="BRCT_dom_sf"/>
</dbReference>
<feature type="binding site" evidence="12">
    <location>
        <begin position="32"/>
        <end position="36"/>
    </location>
    <ligand>
        <name>NAD(+)</name>
        <dbReference type="ChEBI" id="CHEBI:57540"/>
    </ligand>
</feature>
<dbReference type="SUPFAM" id="SSF47781">
    <property type="entry name" value="RuvA domain 2-like"/>
    <property type="match status" value="1"/>
</dbReference>
<dbReference type="FunFam" id="3.30.470.30:FF:000001">
    <property type="entry name" value="DNA ligase"/>
    <property type="match status" value="1"/>
</dbReference>
<reference evidence="14 15" key="1">
    <citation type="journal article" date="2019" name="ISME J.">
        <title>Deianiraea, an extracellular bacterium associated with the ciliate Paramecium, suggests an alternative scenario for the evolution of Rickettsiales.</title>
        <authorList>
            <person name="Castelli M."/>
            <person name="Sabaneyeva E."/>
            <person name="Lanzoni O."/>
            <person name="Lebedeva N."/>
            <person name="Floriano A.M."/>
            <person name="Gaiarsa S."/>
            <person name="Benken K."/>
            <person name="Modeo L."/>
            <person name="Bandi C."/>
            <person name="Potekhin A."/>
            <person name="Sassera D."/>
            <person name="Petroni G."/>
        </authorList>
    </citation>
    <scope>NUCLEOTIDE SEQUENCE [LARGE SCALE GENOMIC DNA]</scope>
    <source>
        <strain evidence="14">CyL4-1</strain>
    </source>
</reference>
<feature type="binding site" evidence="12">
    <location>
        <position position="404"/>
    </location>
    <ligand>
        <name>Zn(2+)</name>
        <dbReference type="ChEBI" id="CHEBI:29105"/>
    </ligand>
</feature>
<dbReference type="PROSITE" id="PS50172">
    <property type="entry name" value="BRCT"/>
    <property type="match status" value="1"/>
</dbReference>
<dbReference type="GO" id="GO:0003911">
    <property type="term" value="F:DNA ligase (NAD+) activity"/>
    <property type="evidence" value="ECO:0007669"/>
    <property type="project" value="UniProtKB-UniRule"/>
</dbReference>
<dbReference type="GO" id="GO:0006260">
    <property type="term" value="P:DNA replication"/>
    <property type="evidence" value="ECO:0007669"/>
    <property type="project" value="UniProtKB-KW"/>
</dbReference>
<dbReference type="SUPFAM" id="SSF50249">
    <property type="entry name" value="Nucleic acid-binding proteins"/>
    <property type="match status" value="1"/>
</dbReference>
<feature type="binding site" evidence="12">
    <location>
        <position position="286"/>
    </location>
    <ligand>
        <name>NAD(+)</name>
        <dbReference type="ChEBI" id="CHEBI:57540"/>
    </ligand>
</feature>
<dbReference type="Pfam" id="PF00533">
    <property type="entry name" value="BRCT"/>
    <property type="match status" value="1"/>
</dbReference>
<comment type="cofactor">
    <cofactor evidence="12">
        <name>Mg(2+)</name>
        <dbReference type="ChEBI" id="CHEBI:18420"/>
    </cofactor>
    <cofactor evidence="12">
        <name>Mn(2+)</name>
        <dbReference type="ChEBI" id="CHEBI:29035"/>
    </cofactor>
</comment>
<sequence>MKQKNKEISKLKAEIEKHNRLYYSENSPEISDYDYDLLKKKLENLLAGDEDLFGKTYMEIGYTPSNNFAKIEHKIPMLSLDNAFDENDVMEFEKKIRKFLGHDEDLFYTAELKIDGLSFCAIYKNGILDKVSTRGDGKIGEDITKNAITIDNFPQKLDNPPEFLEIRGEIYLSRSNFEKLIQTQIENGEKPFANSRNAASGSLRVLDSQITKNRNLSYFAYNIAQISDDFAIQSQSESLELLKKLGFRVNDVFLGKAKIDECLKFYDEINKKRYEIDYDIDGIVYKVDEFILQNRLGNTSKSPRWAIAHKFAGNYAISQILSITNQVGRLGNITPVANLTPINIGGVVVSRATLHNYDEIARLGVSDGDLVKVTRAGDVVPRVVEVIEKKSDKITQIPQNCPCCNSVLVKDEDLVAIKCENPSCDEQIIQKIIHFASKDALNIEGLGKKQIERFYDLKIITDLPSIFRLFEKKETILSLDRTGEKSFSNMINSIDKAKNTSLAKFFYSLSIRHIGETVSEILAKYFQNINNFLNQITNHKEMYEKLKNVDGIGEKMVIELCNFIKIESNVEMIKKLCEILNIADYIEKNSTKYSGMKIVFTGTLTKMTRQEAKNTALKLGFEVSSAVSKNTNFLVAGMDCGSKLKDAQNLGVKILSEDDWLEMTKMQ</sequence>
<feature type="binding site" evidence="12">
    <location>
        <position position="111"/>
    </location>
    <ligand>
        <name>NAD(+)</name>
        <dbReference type="ChEBI" id="CHEBI:57540"/>
    </ligand>
</feature>
<keyword evidence="9 12" id="KW-0234">DNA repair</keyword>
<dbReference type="Proteomes" id="UP000321934">
    <property type="component" value="Chromosome"/>
</dbReference>
<dbReference type="Gene3D" id="1.10.287.610">
    <property type="entry name" value="Helix hairpin bin"/>
    <property type="match status" value="1"/>
</dbReference>
<keyword evidence="6 12" id="KW-0862">Zinc</keyword>
<feature type="binding site" evidence="12">
    <location>
        <position position="169"/>
    </location>
    <ligand>
        <name>NAD(+)</name>
        <dbReference type="ChEBI" id="CHEBI:57540"/>
    </ligand>
</feature>
<keyword evidence="3 12" id="KW-0235">DNA replication</keyword>
<comment type="similarity">
    <text evidence="12">Belongs to the NAD-dependent DNA ligase family. LigA subfamily.</text>
</comment>